<name>A0A2P7ZCR5_9PEZI</name>
<accession>A0A2P7ZCR5</accession>
<dbReference type="GO" id="GO:0000287">
    <property type="term" value="F:magnesium ion binding"/>
    <property type="evidence" value="ECO:0007669"/>
    <property type="project" value="InterPro"/>
</dbReference>
<comment type="cofactor">
    <cofactor evidence="2">
        <name>thiamine diphosphate</name>
        <dbReference type="ChEBI" id="CHEBI:58937"/>
    </cofactor>
</comment>
<keyword evidence="6 11" id="KW-0479">Metal-binding</keyword>
<dbReference type="GO" id="GO:0000949">
    <property type="term" value="P:aromatic amino acid family catabolic process to alcohol via Ehrlich pathway"/>
    <property type="evidence" value="ECO:0007669"/>
    <property type="project" value="TreeGrafter"/>
</dbReference>
<comment type="cofactor">
    <cofactor evidence="11">
        <name>Mg(2+)</name>
        <dbReference type="ChEBI" id="CHEBI:18420"/>
    </cofactor>
    <text evidence="11">Binds 1 Mg(2+) per subunit.</text>
</comment>
<keyword evidence="9 12" id="KW-0786">Thiamine pyrophosphate</keyword>
<evidence type="ECO:0000256" key="12">
    <source>
        <dbReference type="RuleBase" id="RU362132"/>
    </source>
</evidence>
<evidence type="ECO:0000256" key="13">
    <source>
        <dbReference type="SAM" id="MobiDB-lite"/>
    </source>
</evidence>
<reference evidence="17 18" key="1">
    <citation type="submission" date="2017-05" db="EMBL/GenBank/DDBJ databases">
        <title>Draft genome sequence of Elsinoe australis.</title>
        <authorList>
            <person name="Cheng Q."/>
        </authorList>
    </citation>
    <scope>NUCLEOTIDE SEQUENCE [LARGE SCALE GENOMIC DNA]</scope>
    <source>
        <strain evidence="17 18">NL1</strain>
    </source>
</reference>
<evidence type="ECO:0000313" key="18">
    <source>
        <dbReference type="Proteomes" id="UP000243723"/>
    </source>
</evidence>
<evidence type="ECO:0000256" key="11">
    <source>
        <dbReference type="PIRSR" id="PIRSR036565-2"/>
    </source>
</evidence>
<dbReference type="InterPro" id="IPR029061">
    <property type="entry name" value="THDP-binding"/>
</dbReference>
<evidence type="ECO:0000259" key="16">
    <source>
        <dbReference type="Pfam" id="PF02776"/>
    </source>
</evidence>
<dbReference type="CDD" id="cd02005">
    <property type="entry name" value="TPP_PDC_IPDC"/>
    <property type="match status" value="1"/>
</dbReference>
<dbReference type="PIRSF" id="PIRSF036565">
    <property type="entry name" value="Pyruvt_ip_decrb"/>
    <property type="match status" value="1"/>
</dbReference>
<organism evidence="17 18">
    <name type="scientific">Elsinoe australis</name>
    <dbReference type="NCBI Taxonomy" id="40998"/>
    <lineage>
        <taxon>Eukaryota</taxon>
        <taxon>Fungi</taxon>
        <taxon>Dikarya</taxon>
        <taxon>Ascomycota</taxon>
        <taxon>Pezizomycotina</taxon>
        <taxon>Dothideomycetes</taxon>
        <taxon>Dothideomycetidae</taxon>
        <taxon>Myriangiales</taxon>
        <taxon>Elsinoaceae</taxon>
        <taxon>Elsinoe</taxon>
    </lineage>
</organism>
<keyword evidence="7" id="KW-0210">Decarboxylase</keyword>
<feature type="binding site" evidence="11">
    <location>
        <position position="480"/>
    </location>
    <ligand>
        <name>Mg(2+)</name>
        <dbReference type="ChEBI" id="CHEBI:18420"/>
    </ligand>
</feature>
<dbReference type="FunFam" id="3.40.50.970:FF:000024">
    <property type="entry name" value="Pyruvate decarboxylase isozyme"/>
    <property type="match status" value="1"/>
</dbReference>
<dbReference type="InterPro" id="IPR047214">
    <property type="entry name" value="TPP_PDC_IPDC"/>
</dbReference>
<dbReference type="EC" id="4.1.1.1" evidence="4"/>
<keyword evidence="8 11" id="KW-0460">Magnesium</keyword>
<evidence type="ECO:0000256" key="6">
    <source>
        <dbReference type="ARBA" id="ARBA00022723"/>
    </source>
</evidence>
<feature type="domain" description="Thiamine pyrophosphate enzyme N-terminal TPP-binding" evidence="16">
    <location>
        <begin position="6"/>
        <end position="115"/>
    </location>
</feature>
<dbReference type="GO" id="GO:0030976">
    <property type="term" value="F:thiamine pyrophosphate binding"/>
    <property type="evidence" value="ECO:0007669"/>
    <property type="project" value="InterPro"/>
</dbReference>
<evidence type="ECO:0000256" key="3">
    <source>
        <dbReference type="ARBA" id="ARBA00007812"/>
    </source>
</evidence>
<dbReference type="PANTHER" id="PTHR43452">
    <property type="entry name" value="PYRUVATE DECARBOXYLASE"/>
    <property type="match status" value="1"/>
</dbReference>
<evidence type="ECO:0000256" key="7">
    <source>
        <dbReference type="ARBA" id="ARBA00022793"/>
    </source>
</evidence>
<proteinExistence type="inferred from homology"/>
<dbReference type="GO" id="GO:0005634">
    <property type="term" value="C:nucleus"/>
    <property type="evidence" value="ECO:0007669"/>
    <property type="project" value="TreeGrafter"/>
</dbReference>
<keyword evidence="10" id="KW-0456">Lyase</keyword>
<dbReference type="CDD" id="cd07038">
    <property type="entry name" value="TPP_PYR_PDC_IPDC_like"/>
    <property type="match status" value="1"/>
</dbReference>
<dbReference type="GO" id="GO:0004737">
    <property type="term" value="F:pyruvate decarboxylase activity"/>
    <property type="evidence" value="ECO:0007669"/>
    <property type="project" value="UniProtKB-EC"/>
</dbReference>
<feature type="domain" description="Thiamine pyrophosphate enzyme central" evidence="14">
    <location>
        <begin position="200"/>
        <end position="303"/>
    </location>
</feature>
<dbReference type="EMBL" id="NHZQ01000236">
    <property type="protein sequence ID" value="PSK46014.1"/>
    <property type="molecule type" value="Genomic_DNA"/>
</dbReference>
<dbReference type="SUPFAM" id="SSF52518">
    <property type="entry name" value="Thiamin diphosphate-binding fold (THDP-binding)"/>
    <property type="match status" value="2"/>
</dbReference>
<dbReference type="Pfam" id="PF02775">
    <property type="entry name" value="TPP_enzyme_C"/>
    <property type="match status" value="1"/>
</dbReference>
<evidence type="ECO:0000256" key="4">
    <source>
        <dbReference type="ARBA" id="ARBA00013202"/>
    </source>
</evidence>
<dbReference type="SUPFAM" id="SSF52467">
    <property type="entry name" value="DHS-like NAD/FAD-binding domain"/>
    <property type="match status" value="1"/>
</dbReference>
<evidence type="ECO:0000259" key="15">
    <source>
        <dbReference type="Pfam" id="PF02775"/>
    </source>
</evidence>
<dbReference type="InterPro" id="IPR012110">
    <property type="entry name" value="PDC/IPDC-like"/>
</dbReference>
<evidence type="ECO:0000256" key="10">
    <source>
        <dbReference type="ARBA" id="ARBA00023239"/>
    </source>
</evidence>
<evidence type="ECO:0000259" key="14">
    <source>
        <dbReference type="Pfam" id="PF00205"/>
    </source>
</evidence>
<sequence length="572" mass="63192">MVETISLADYLFERLRQIGVDSLFGVPGDYNLTLLDHVEPSGIHWVGNANELNAGYAADGYARIKGCGALVTTFGVGELSAINAIAGAYAERAPVVHIVGSPGRPTQEERRLVHHTFNDGEFSRFAKMYESVTVANASLRDARTAAKQIDETLRECLLQSRPVYIDIPVDMVDVQVDVASLETDIVQPEVVSTDAQQKVLDQVMERIRHAKSPIIVVDGETRSHRVVEEVESLVKTSGWPTWTTAFGKGLIDETIPNFHGIYQGSYDEQHVQDIFKSADLILSFGQHDSWTNTYAYTTVPKPAVTISFADTAIILDGQKHRDICLKHILQHLVSSLTSQPPSPHHQAAELQHSPHPPIPTSGPLSQLHLWHALNPFLQPGDIILGETGTSGHGCRQFLLPSGCKMFLPATWLSIGYMLPASLGAALAQRDLRSSPDYKGKLGTRTLLFIGDGSFQMTAQEMGTIIREGLDVVVFLVNNDGYTIERCIHGLREGYNDVARWRWELAPAFFGAEEGKEVRRVGTWEELKEMMEDGEVRKGKGLRMVELVLEREDAPEGPLKEMVGVQQQLAGSR</sequence>
<dbReference type="OrthoDB" id="3970464at2759"/>
<dbReference type="PANTHER" id="PTHR43452:SF11">
    <property type="entry name" value="PYRUVATE DECARBOXYLASE"/>
    <property type="match status" value="1"/>
</dbReference>
<dbReference type="InterPro" id="IPR012001">
    <property type="entry name" value="Thiamin_PyroP_enz_TPP-bd_dom"/>
</dbReference>
<comment type="caution">
    <text evidence="17">The sequence shown here is derived from an EMBL/GenBank/DDBJ whole genome shotgun (WGS) entry which is preliminary data.</text>
</comment>
<dbReference type="AlphaFoldDB" id="A0A2P7ZCR5"/>
<keyword evidence="18" id="KW-1185">Reference proteome</keyword>
<feature type="binding site" evidence="11">
    <location>
        <position position="451"/>
    </location>
    <ligand>
        <name>Mg(2+)</name>
        <dbReference type="ChEBI" id="CHEBI:18420"/>
    </ligand>
</feature>
<dbReference type="InterPro" id="IPR012000">
    <property type="entry name" value="Thiamin_PyroP_enz_cen_dom"/>
</dbReference>
<dbReference type="Gene3D" id="3.40.50.1220">
    <property type="entry name" value="TPP-binding domain"/>
    <property type="match status" value="1"/>
</dbReference>
<evidence type="ECO:0000256" key="1">
    <source>
        <dbReference type="ARBA" id="ARBA00001041"/>
    </source>
</evidence>
<dbReference type="Gene3D" id="3.40.50.970">
    <property type="match status" value="2"/>
</dbReference>
<dbReference type="InterPro" id="IPR029035">
    <property type="entry name" value="DHS-like_NAD/FAD-binding_dom"/>
</dbReference>
<gene>
    <name evidence="17" type="ORF">B9Z65_4982</name>
</gene>
<feature type="region of interest" description="Disordered" evidence="13">
    <location>
        <begin position="337"/>
        <end position="358"/>
    </location>
</feature>
<feature type="domain" description="Thiamine pyrophosphate enzyme TPP-binding" evidence="15">
    <location>
        <begin position="405"/>
        <end position="492"/>
    </location>
</feature>
<dbReference type="Proteomes" id="UP000243723">
    <property type="component" value="Unassembled WGS sequence"/>
</dbReference>
<evidence type="ECO:0000256" key="8">
    <source>
        <dbReference type="ARBA" id="ARBA00022842"/>
    </source>
</evidence>
<comment type="catalytic activity">
    <reaction evidence="1">
        <text>a 2-oxocarboxylate + H(+) = an aldehyde + CO2</text>
        <dbReference type="Rhea" id="RHEA:11628"/>
        <dbReference type="ChEBI" id="CHEBI:15378"/>
        <dbReference type="ChEBI" id="CHEBI:16526"/>
        <dbReference type="ChEBI" id="CHEBI:17478"/>
        <dbReference type="ChEBI" id="CHEBI:35179"/>
        <dbReference type="EC" id="4.1.1.1"/>
    </reaction>
</comment>
<dbReference type="FunFam" id="3.40.50.970:FF:000019">
    <property type="entry name" value="Pyruvate decarboxylase isozyme"/>
    <property type="match status" value="1"/>
</dbReference>
<dbReference type="GO" id="GO:0005829">
    <property type="term" value="C:cytosol"/>
    <property type="evidence" value="ECO:0007669"/>
    <property type="project" value="TreeGrafter"/>
</dbReference>
<comment type="similarity">
    <text evidence="3 12">Belongs to the TPP enzyme family.</text>
</comment>
<dbReference type="STRING" id="40998.A0A2P7ZCR5"/>
<evidence type="ECO:0000256" key="5">
    <source>
        <dbReference type="ARBA" id="ARBA00014422"/>
    </source>
</evidence>
<evidence type="ECO:0000256" key="2">
    <source>
        <dbReference type="ARBA" id="ARBA00001964"/>
    </source>
</evidence>
<dbReference type="Pfam" id="PF00205">
    <property type="entry name" value="TPP_enzyme_M"/>
    <property type="match status" value="1"/>
</dbReference>
<dbReference type="InterPro" id="IPR047213">
    <property type="entry name" value="TPP_PYR_PDC_IPDC-like"/>
</dbReference>
<evidence type="ECO:0000313" key="17">
    <source>
        <dbReference type="EMBL" id="PSK46014.1"/>
    </source>
</evidence>
<feature type="binding site" evidence="11">
    <location>
        <position position="478"/>
    </location>
    <ligand>
        <name>Mg(2+)</name>
        <dbReference type="ChEBI" id="CHEBI:18420"/>
    </ligand>
</feature>
<dbReference type="InterPro" id="IPR011766">
    <property type="entry name" value="TPP_enzyme_TPP-bd"/>
</dbReference>
<evidence type="ECO:0000256" key="9">
    <source>
        <dbReference type="ARBA" id="ARBA00023052"/>
    </source>
</evidence>
<protein>
    <recommendedName>
        <fullName evidence="5">Pyruvate decarboxylase</fullName>
        <ecNumber evidence="4">4.1.1.1</ecNumber>
    </recommendedName>
</protein>
<dbReference type="Pfam" id="PF02776">
    <property type="entry name" value="TPP_enzyme_N"/>
    <property type="match status" value="1"/>
</dbReference>